<accession>A0A2N9LVW2</accession>
<dbReference type="EMBL" id="OKRB01000118">
    <property type="protein sequence ID" value="SPE27369.1"/>
    <property type="molecule type" value="Genomic_DNA"/>
</dbReference>
<evidence type="ECO:0000256" key="3">
    <source>
        <dbReference type="PROSITE-ProRule" id="PRU00339"/>
    </source>
</evidence>
<dbReference type="Pfam" id="PF14559">
    <property type="entry name" value="TPR_19"/>
    <property type="match status" value="2"/>
</dbReference>
<gene>
    <name evidence="5" type="ORF">SBA5_590061</name>
</gene>
<dbReference type="SMART" id="SM00028">
    <property type="entry name" value="TPR"/>
    <property type="match status" value="6"/>
</dbReference>
<feature type="chain" id="PRO_5014763919" evidence="4">
    <location>
        <begin position="19"/>
        <end position="399"/>
    </location>
</feature>
<dbReference type="Proteomes" id="UP000239735">
    <property type="component" value="Unassembled WGS sequence"/>
</dbReference>
<protein>
    <submittedName>
        <fullName evidence="5">TPR domain protein</fullName>
    </submittedName>
</protein>
<dbReference type="InterPro" id="IPR011990">
    <property type="entry name" value="TPR-like_helical_dom_sf"/>
</dbReference>
<feature type="repeat" description="TPR" evidence="3">
    <location>
        <begin position="200"/>
        <end position="233"/>
    </location>
</feature>
<feature type="repeat" description="TPR" evidence="3">
    <location>
        <begin position="305"/>
        <end position="338"/>
    </location>
</feature>
<keyword evidence="2 3" id="KW-0802">TPR repeat</keyword>
<evidence type="ECO:0000256" key="4">
    <source>
        <dbReference type="SAM" id="SignalP"/>
    </source>
</evidence>
<sequence>MVRKIVFLVLLVVGVHVAAGGQNAPPASPQSADDHLNKAKRYVAEQKIDLAIAELKQVVALDPGNIEARGNLGVLLYFHGDYAEAVPELHVTLQAQPDLWKIQALLGMAEDHTGDQQKGRDDLEAAFPHLTDEKVRLDAGEILVDLYSNAGDLEKAASIVSTLLASRPTDPSLLYLSYRIHSDLANRAILTMAIADPAGAEIHQAMARELAKQRDTTQAITDYREAIRINPRLPGVHTELGDLLYHSQDPNQQAAAALEFQAALNVNPTDEKAELAMGVLAAQRGDLKAAYTDDSRALQLDPTDSDACTELAKVLIQMNKNDDARQLLERAIQIDPANYVAHFRLSTLYRHQGKTDEAKQQVELYLRYKQMHEKLEKVIHDMRVASEEDTADHDAADKP</sequence>
<keyword evidence="1" id="KW-0677">Repeat</keyword>
<dbReference type="AlphaFoldDB" id="A0A2N9LVW2"/>
<dbReference type="Pfam" id="PF13414">
    <property type="entry name" value="TPR_11"/>
    <property type="match status" value="1"/>
</dbReference>
<name>A0A2N9LVW2_9BACT</name>
<dbReference type="InterPro" id="IPR050498">
    <property type="entry name" value="Ycf3"/>
</dbReference>
<feature type="repeat" description="TPR" evidence="3">
    <location>
        <begin position="271"/>
        <end position="304"/>
    </location>
</feature>
<dbReference type="Gene3D" id="1.25.40.10">
    <property type="entry name" value="Tetratricopeptide repeat domain"/>
    <property type="match status" value="3"/>
</dbReference>
<dbReference type="GO" id="GO:0046813">
    <property type="term" value="P:receptor-mediated virion attachment to host cell"/>
    <property type="evidence" value="ECO:0007669"/>
    <property type="project" value="TreeGrafter"/>
</dbReference>
<evidence type="ECO:0000256" key="2">
    <source>
        <dbReference type="ARBA" id="ARBA00022803"/>
    </source>
</evidence>
<dbReference type="PANTHER" id="PTHR44858:SF1">
    <property type="entry name" value="UDP-N-ACETYLGLUCOSAMINE--PEPTIDE N-ACETYLGLUCOSAMINYLTRANSFERASE SPINDLY-RELATED"/>
    <property type="match status" value="1"/>
</dbReference>
<evidence type="ECO:0000256" key="1">
    <source>
        <dbReference type="ARBA" id="ARBA00022737"/>
    </source>
</evidence>
<dbReference type="GO" id="GO:0009279">
    <property type="term" value="C:cell outer membrane"/>
    <property type="evidence" value="ECO:0007669"/>
    <property type="project" value="TreeGrafter"/>
</dbReference>
<reference evidence="6" key="1">
    <citation type="submission" date="2018-02" db="EMBL/GenBank/DDBJ databases">
        <authorList>
            <person name="Hausmann B."/>
        </authorList>
    </citation>
    <scope>NUCLEOTIDE SEQUENCE [LARGE SCALE GENOMIC DNA]</scope>
    <source>
        <strain evidence="6">Peat soil MAG SbA5</strain>
    </source>
</reference>
<evidence type="ECO:0000313" key="5">
    <source>
        <dbReference type="EMBL" id="SPE27369.1"/>
    </source>
</evidence>
<dbReference type="PROSITE" id="PS50005">
    <property type="entry name" value="TPR"/>
    <property type="match status" value="3"/>
</dbReference>
<organism evidence="5 6">
    <name type="scientific">Candidatus Sulfuritelmatomonas gaucii</name>
    <dbReference type="NCBI Taxonomy" id="2043161"/>
    <lineage>
        <taxon>Bacteria</taxon>
        <taxon>Pseudomonadati</taxon>
        <taxon>Acidobacteriota</taxon>
        <taxon>Terriglobia</taxon>
        <taxon>Terriglobales</taxon>
        <taxon>Acidobacteriaceae</taxon>
        <taxon>Candidatus Sulfuritelmatomonas</taxon>
    </lineage>
</organism>
<dbReference type="PANTHER" id="PTHR44858">
    <property type="entry name" value="TETRATRICOPEPTIDE REPEAT PROTEIN 6"/>
    <property type="match status" value="1"/>
</dbReference>
<keyword evidence="4" id="KW-0732">Signal</keyword>
<evidence type="ECO:0000313" key="6">
    <source>
        <dbReference type="Proteomes" id="UP000239735"/>
    </source>
</evidence>
<dbReference type="SUPFAM" id="SSF48452">
    <property type="entry name" value="TPR-like"/>
    <property type="match status" value="1"/>
</dbReference>
<proteinExistence type="predicted"/>
<feature type="signal peptide" evidence="4">
    <location>
        <begin position="1"/>
        <end position="18"/>
    </location>
</feature>
<dbReference type="InterPro" id="IPR019734">
    <property type="entry name" value="TPR_rpt"/>
</dbReference>